<reference evidence="1" key="1">
    <citation type="submission" date="2020-08" db="EMBL/GenBank/DDBJ databases">
        <title>Genome sequencing and assembly of the red palm weevil Rhynchophorus ferrugineus.</title>
        <authorList>
            <person name="Dias G.B."/>
            <person name="Bergman C.M."/>
            <person name="Manee M."/>
        </authorList>
    </citation>
    <scope>NUCLEOTIDE SEQUENCE</scope>
    <source>
        <strain evidence="1">AA-2017</strain>
        <tissue evidence="1">Whole larva</tissue>
    </source>
</reference>
<name>A0A834M5J1_RHYFE</name>
<sequence length="88" mass="9371">MFQRGPICLPNPVAIYAISPGPGGPGDADGLVGRDVKYPIPEGPVVPFVFGRMAINFHGFPRSILLPYREMGLDFFSSTSSSSVTKTA</sequence>
<dbReference type="EMBL" id="JAACXV010014301">
    <property type="protein sequence ID" value="KAF7268726.1"/>
    <property type="molecule type" value="Genomic_DNA"/>
</dbReference>
<comment type="caution">
    <text evidence="1">The sequence shown here is derived from an EMBL/GenBank/DDBJ whole genome shotgun (WGS) entry which is preliminary data.</text>
</comment>
<protein>
    <submittedName>
        <fullName evidence="1">Uncharacterized protein</fullName>
    </submittedName>
</protein>
<proteinExistence type="predicted"/>
<dbReference type="AlphaFoldDB" id="A0A834M5J1"/>
<gene>
    <name evidence="1" type="ORF">GWI33_018080</name>
</gene>
<dbReference type="Proteomes" id="UP000625711">
    <property type="component" value="Unassembled WGS sequence"/>
</dbReference>
<keyword evidence="2" id="KW-1185">Reference proteome</keyword>
<evidence type="ECO:0000313" key="1">
    <source>
        <dbReference type="EMBL" id="KAF7268726.1"/>
    </source>
</evidence>
<accession>A0A834M5J1</accession>
<organism evidence="1 2">
    <name type="scientific">Rhynchophorus ferrugineus</name>
    <name type="common">Red palm weevil</name>
    <name type="synonym">Curculio ferrugineus</name>
    <dbReference type="NCBI Taxonomy" id="354439"/>
    <lineage>
        <taxon>Eukaryota</taxon>
        <taxon>Metazoa</taxon>
        <taxon>Ecdysozoa</taxon>
        <taxon>Arthropoda</taxon>
        <taxon>Hexapoda</taxon>
        <taxon>Insecta</taxon>
        <taxon>Pterygota</taxon>
        <taxon>Neoptera</taxon>
        <taxon>Endopterygota</taxon>
        <taxon>Coleoptera</taxon>
        <taxon>Polyphaga</taxon>
        <taxon>Cucujiformia</taxon>
        <taxon>Curculionidae</taxon>
        <taxon>Dryophthorinae</taxon>
        <taxon>Rhynchophorus</taxon>
    </lineage>
</organism>
<evidence type="ECO:0000313" key="2">
    <source>
        <dbReference type="Proteomes" id="UP000625711"/>
    </source>
</evidence>